<dbReference type="EMBL" id="CP029550">
    <property type="protein sequence ID" value="AWN41392.1"/>
    <property type="molecule type" value="Genomic_DNA"/>
</dbReference>
<dbReference type="SUPFAM" id="SSF46894">
    <property type="entry name" value="C-terminal effector domain of the bipartite response regulators"/>
    <property type="match status" value="1"/>
</dbReference>
<keyword evidence="6" id="KW-1185">Reference proteome</keyword>
<feature type="domain" description="HTH luxR-type" evidence="4">
    <location>
        <begin position="175"/>
        <end position="240"/>
    </location>
</feature>
<evidence type="ECO:0000259" key="4">
    <source>
        <dbReference type="PROSITE" id="PS50043"/>
    </source>
</evidence>
<keyword evidence="2" id="KW-0238">DNA-binding</keyword>
<dbReference type="KEGG" id="mets:DK389_13810"/>
<dbReference type="PRINTS" id="PR00038">
    <property type="entry name" value="HTHLUXR"/>
</dbReference>
<keyword evidence="3" id="KW-0804">Transcription</keyword>
<dbReference type="Pfam" id="PF03472">
    <property type="entry name" value="Autoind_bind"/>
    <property type="match status" value="1"/>
</dbReference>
<evidence type="ECO:0000256" key="2">
    <source>
        <dbReference type="ARBA" id="ARBA00023125"/>
    </source>
</evidence>
<evidence type="ECO:0000256" key="3">
    <source>
        <dbReference type="ARBA" id="ARBA00023163"/>
    </source>
</evidence>
<evidence type="ECO:0000313" key="5">
    <source>
        <dbReference type="EMBL" id="AWN41392.1"/>
    </source>
</evidence>
<dbReference type="RefSeq" id="WP_109890365.1">
    <property type="nucleotide sequence ID" value="NZ_CP029550.1"/>
</dbReference>
<proteinExistence type="predicted"/>
<dbReference type="PANTHER" id="PTHR44688:SF25">
    <property type="entry name" value="HTH LUXR-TYPE DOMAIN-CONTAINING PROTEIN"/>
    <property type="match status" value="1"/>
</dbReference>
<dbReference type="InterPro" id="IPR036388">
    <property type="entry name" value="WH-like_DNA-bd_sf"/>
</dbReference>
<gene>
    <name evidence="5" type="ORF">DK389_13810</name>
</gene>
<dbReference type="GO" id="GO:0006355">
    <property type="term" value="P:regulation of DNA-templated transcription"/>
    <property type="evidence" value="ECO:0007669"/>
    <property type="project" value="InterPro"/>
</dbReference>
<dbReference type="GO" id="GO:0003677">
    <property type="term" value="F:DNA binding"/>
    <property type="evidence" value="ECO:0007669"/>
    <property type="project" value="UniProtKB-KW"/>
</dbReference>
<protein>
    <submittedName>
        <fullName evidence="5">LuxR family transcriptional regulator</fullName>
    </submittedName>
</protein>
<evidence type="ECO:0000256" key="1">
    <source>
        <dbReference type="ARBA" id="ARBA00023015"/>
    </source>
</evidence>
<dbReference type="Proteomes" id="UP000245926">
    <property type="component" value="Chromosome"/>
</dbReference>
<dbReference type="InterPro" id="IPR016032">
    <property type="entry name" value="Sig_transdc_resp-reg_C-effctor"/>
</dbReference>
<dbReference type="Gene3D" id="1.10.10.10">
    <property type="entry name" value="Winged helix-like DNA-binding domain superfamily/Winged helix DNA-binding domain"/>
    <property type="match status" value="1"/>
</dbReference>
<dbReference type="PROSITE" id="PS50043">
    <property type="entry name" value="HTH_LUXR_2"/>
    <property type="match status" value="1"/>
</dbReference>
<accession>A0A2U8W7N7</accession>
<dbReference type="InterPro" id="IPR036693">
    <property type="entry name" value="TF_LuxR_autoind-bd_dom_sf"/>
</dbReference>
<dbReference type="InterPro" id="IPR000792">
    <property type="entry name" value="Tscrpt_reg_LuxR_C"/>
</dbReference>
<dbReference type="PANTHER" id="PTHR44688">
    <property type="entry name" value="DNA-BINDING TRANSCRIPTIONAL ACTIVATOR DEVR_DOSR"/>
    <property type="match status" value="1"/>
</dbReference>
<sequence length="243" mass="26865">MPDIRQTSFDIIHRLRATRSRADVYAELRAAGRIFGYDAFLIGGLPQTEAEGLLDCAMITGWPDAWSSRYHRQNYLHQDPVIRQIRRTTEPFLWTDAARLHGDANGARVMDEARSFGLLDGFCVPFHDLDGREAGVSFGAERLTLSEDERAGLHLVAIYAMSKARAVSALRAKGNSDPLSGLTDREIECLKWSSAGKSAWDTSQILAISSRTVEAHLASAARKLNAVNRVQSIAEALRRGIIT</sequence>
<dbReference type="OrthoDB" id="3170288at2"/>
<dbReference type="Gene3D" id="3.30.450.80">
    <property type="entry name" value="Transcription factor LuxR-like, autoinducer-binding domain"/>
    <property type="match status" value="1"/>
</dbReference>
<name>A0A2U8W7N7_9HYPH</name>
<keyword evidence="1" id="KW-0805">Transcription regulation</keyword>
<reference evidence="6" key="1">
    <citation type="submission" date="2018-05" db="EMBL/GenBank/DDBJ databases">
        <title>Complete Genome Sequence of Methylobacterium sp. 17SD2-17.</title>
        <authorList>
            <person name="Srinivasan S."/>
        </authorList>
    </citation>
    <scope>NUCLEOTIDE SEQUENCE [LARGE SCALE GENOMIC DNA]</scope>
    <source>
        <strain evidence="6">17SD2-17</strain>
    </source>
</reference>
<dbReference type="SMART" id="SM00421">
    <property type="entry name" value="HTH_LUXR"/>
    <property type="match status" value="1"/>
</dbReference>
<dbReference type="AlphaFoldDB" id="A0A2U8W7N7"/>
<evidence type="ECO:0000313" key="6">
    <source>
        <dbReference type="Proteomes" id="UP000245926"/>
    </source>
</evidence>
<dbReference type="SUPFAM" id="SSF75516">
    <property type="entry name" value="Pheromone-binding domain of LuxR-like quorum-sensing transcription factors"/>
    <property type="match status" value="1"/>
</dbReference>
<dbReference type="CDD" id="cd06170">
    <property type="entry name" value="LuxR_C_like"/>
    <property type="match status" value="1"/>
</dbReference>
<organism evidence="5 6">
    <name type="scientific">Methylobacterium durans</name>
    <dbReference type="NCBI Taxonomy" id="2202825"/>
    <lineage>
        <taxon>Bacteria</taxon>
        <taxon>Pseudomonadati</taxon>
        <taxon>Pseudomonadota</taxon>
        <taxon>Alphaproteobacteria</taxon>
        <taxon>Hyphomicrobiales</taxon>
        <taxon>Methylobacteriaceae</taxon>
        <taxon>Methylobacterium</taxon>
    </lineage>
</organism>
<dbReference type="InterPro" id="IPR005143">
    <property type="entry name" value="TF_LuxR_autoind-bd_dom"/>
</dbReference>
<dbReference type="Pfam" id="PF00196">
    <property type="entry name" value="GerE"/>
    <property type="match status" value="1"/>
</dbReference>